<dbReference type="Pfam" id="PF24771">
    <property type="entry name" value="Ig_CFAP74_1st"/>
    <property type="match status" value="1"/>
</dbReference>
<organism evidence="4">
    <name type="scientific">Emiliania huxleyi</name>
    <name type="common">Coccolithophore</name>
    <name type="synonym">Pontosphaera huxleyi</name>
    <dbReference type="NCBI Taxonomy" id="2903"/>
    <lineage>
        <taxon>Eukaryota</taxon>
        <taxon>Haptista</taxon>
        <taxon>Haptophyta</taxon>
        <taxon>Prymnesiophyceae</taxon>
        <taxon>Isochrysidales</taxon>
        <taxon>Noelaerhabdaceae</taxon>
        <taxon>Emiliania</taxon>
    </lineage>
</organism>
<dbReference type="PANTHER" id="PTHR22538:SF0">
    <property type="entry name" value="CILIA- AND FLAGELLA-ASSOCIATED PROTEIN 74"/>
    <property type="match status" value="1"/>
</dbReference>
<dbReference type="InterPro" id="IPR056307">
    <property type="entry name" value="Ig-CFAP74_3rd"/>
</dbReference>
<feature type="domain" description="CFAP74 third Ig-like" evidence="2">
    <location>
        <begin position="437"/>
        <end position="548"/>
    </location>
</feature>
<dbReference type="InterPro" id="IPR056310">
    <property type="entry name" value="Ig-CFAP74_4th"/>
</dbReference>
<gene>
    <name evidence="4" type="ORF">EHUX00137_LOCUS16552</name>
</gene>
<name>A0A7S3S993_EMIHU</name>
<feature type="domain" description="CFAP74 fourth Ig-like" evidence="3">
    <location>
        <begin position="566"/>
        <end position="656"/>
    </location>
</feature>
<dbReference type="Pfam" id="PF24778">
    <property type="entry name" value="Ig-CFAP74_3rd"/>
    <property type="match status" value="1"/>
</dbReference>
<dbReference type="Pfam" id="PF24798">
    <property type="entry name" value="Ig-CFAP74_4th"/>
    <property type="match status" value="1"/>
</dbReference>
<dbReference type="InterPro" id="IPR013783">
    <property type="entry name" value="Ig-like_fold"/>
</dbReference>
<feature type="region of interest" description="Disordered" evidence="1">
    <location>
        <begin position="1"/>
        <end position="44"/>
    </location>
</feature>
<dbReference type="PANTHER" id="PTHR22538">
    <property type="entry name" value="CILIA- AND FLAGELLA-ASSOCIATED PROTEIN 74"/>
    <property type="match status" value="1"/>
</dbReference>
<reference evidence="4" key="1">
    <citation type="submission" date="2021-01" db="EMBL/GenBank/DDBJ databases">
        <authorList>
            <person name="Corre E."/>
            <person name="Pelletier E."/>
            <person name="Niang G."/>
            <person name="Scheremetjew M."/>
            <person name="Finn R."/>
            <person name="Kale V."/>
            <person name="Holt S."/>
            <person name="Cochrane G."/>
            <person name="Meng A."/>
            <person name="Brown T."/>
            <person name="Cohen L."/>
        </authorList>
    </citation>
    <scope>NUCLEOTIDE SEQUENCE</scope>
    <source>
        <strain evidence="4">379</strain>
    </source>
</reference>
<feature type="compositionally biased region" description="Basic and acidic residues" evidence="1">
    <location>
        <begin position="15"/>
        <end position="30"/>
    </location>
</feature>
<evidence type="ECO:0000256" key="1">
    <source>
        <dbReference type="SAM" id="MobiDB-lite"/>
    </source>
</evidence>
<dbReference type="NCBIfam" id="NF012200">
    <property type="entry name" value="choice_anch_D"/>
    <property type="match status" value="1"/>
</dbReference>
<accession>A0A7S3S993</accession>
<evidence type="ECO:0000259" key="2">
    <source>
        <dbReference type="Pfam" id="PF24778"/>
    </source>
</evidence>
<protein>
    <recommendedName>
        <fullName evidence="5">Abnormal spindle-like microcephaly-associated protein ASH domain-containing protein</fullName>
    </recommendedName>
</protein>
<dbReference type="Gene3D" id="2.60.40.10">
    <property type="entry name" value="Immunoglobulins"/>
    <property type="match status" value="2"/>
</dbReference>
<evidence type="ECO:0000313" key="4">
    <source>
        <dbReference type="EMBL" id="CAE0547990.1"/>
    </source>
</evidence>
<evidence type="ECO:0000259" key="3">
    <source>
        <dbReference type="Pfam" id="PF24798"/>
    </source>
</evidence>
<sequence length="661" mass="70964">MHARLGKQRAAEAQQQRRVEREREAAERAALEMTSVGSQVKSESYMRRVTKTGATLLDPTSRWPRIEPSQHVTMKDWKFGLGLGKDGDILDMMADKYPNTAASSRAEAAARAAALPEPVAARSILADPVASLTLSPLKSASARALAEEARERGEPADEVVEPELPGLWDDGVPAPPGPPSPLKGATLSVLEKRYMAAARQRQRDNVVVEQTVCGKTWRGPAFVPSEPVLEFLDFEAGETYVKTFALTNVSNSFNSFRPAAFPPEVASFFLLEHQPPGRMVAGRSVSLKLTFTPKLGEDIDTVLLLLTHTGPMSVPIRCAPKKLAVLLQTSALHFGTVVLGESASLTLEVKNSGALGTAFAVSLQRGAGDAADEAGKAVFEAGSGGTITLAPRSKATVSLRFTPAAAGSASALLRLDFGGDWRAEHVELSGSGAQVPIYLPRPMIDLRTCLVGALYRDELRVCNRSAVAQQVALRVPPSLEGCLEFSPVTALVQAHGSVGVQLKFTVLDTLRESCAKHLVEEDTIAFPIRLTVRGQAAPVRFTLRATLTTSELLICGADGETMLHILDFGDVPVTARRQLPISLHNPSSLPQRFGFSSTEPEVLQVQPGDGLGTILPGETLQRSVLFSPSADTRFSLSLECRTSHNRKYSFRCVGRGLITPA</sequence>
<evidence type="ECO:0008006" key="5">
    <source>
        <dbReference type="Google" id="ProtNLM"/>
    </source>
</evidence>
<dbReference type="EMBL" id="HBIR01021734">
    <property type="protein sequence ID" value="CAE0547990.1"/>
    <property type="molecule type" value="Transcribed_RNA"/>
</dbReference>
<proteinExistence type="predicted"/>
<dbReference type="AlphaFoldDB" id="A0A7S3S993"/>